<evidence type="ECO:0000256" key="5">
    <source>
        <dbReference type="ARBA" id="ARBA00022833"/>
    </source>
</evidence>
<keyword evidence="3" id="KW-0863">Zinc-finger</keyword>
<dbReference type="GO" id="GO:0008270">
    <property type="term" value="F:zinc ion binding"/>
    <property type="evidence" value="ECO:0007669"/>
    <property type="project" value="UniProtKB-KW"/>
</dbReference>
<dbReference type="AlphaFoldDB" id="A0A6C0IEG0"/>
<dbReference type="GO" id="GO:0000151">
    <property type="term" value="C:ubiquitin ligase complex"/>
    <property type="evidence" value="ECO:0007669"/>
    <property type="project" value="TreeGrafter"/>
</dbReference>
<dbReference type="GO" id="GO:0004842">
    <property type="term" value="F:ubiquitin-protein transferase activity"/>
    <property type="evidence" value="ECO:0007669"/>
    <property type="project" value="TreeGrafter"/>
</dbReference>
<evidence type="ECO:0008006" key="7">
    <source>
        <dbReference type="Google" id="ProtNLM"/>
    </source>
</evidence>
<keyword evidence="2" id="KW-0479">Metal-binding</keyword>
<comment type="pathway">
    <text evidence="1">Protein modification; protein ubiquitination.</text>
</comment>
<organism evidence="6">
    <name type="scientific">viral metagenome</name>
    <dbReference type="NCBI Taxonomy" id="1070528"/>
    <lineage>
        <taxon>unclassified sequences</taxon>
        <taxon>metagenomes</taxon>
        <taxon>organismal metagenomes</taxon>
    </lineage>
</organism>
<dbReference type="PANTHER" id="PTHR22770">
    <property type="entry name" value="UBIQUITIN CONJUGATING ENZYME 7 INTERACTING PROTEIN-RELATED"/>
    <property type="match status" value="1"/>
</dbReference>
<keyword evidence="4" id="KW-0833">Ubl conjugation pathway</keyword>
<name>A0A6C0IEG0_9ZZZZ</name>
<evidence type="ECO:0000256" key="3">
    <source>
        <dbReference type="ARBA" id="ARBA00022771"/>
    </source>
</evidence>
<dbReference type="GO" id="GO:0043161">
    <property type="term" value="P:proteasome-mediated ubiquitin-dependent protein catabolic process"/>
    <property type="evidence" value="ECO:0007669"/>
    <property type="project" value="TreeGrafter"/>
</dbReference>
<dbReference type="GO" id="GO:0097039">
    <property type="term" value="P:protein linear polyubiquitination"/>
    <property type="evidence" value="ECO:0007669"/>
    <property type="project" value="TreeGrafter"/>
</dbReference>
<keyword evidence="5" id="KW-0862">Zinc</keyword>
<evidence type="ECO:0000256" key="4">
    <source>
        <dbReference type="ARBA" id="ARBA00022786"/>
    </source>
</evidence>
<protein>
    <recommendedName>
        <fullName evidence="7">RING-type domain-containing protein</fullName>
    </recommendedName>
</protein>
<dbReference type="GO" id="GO:0043130">
    <property type="term" value="F:ubiquitin binding"/>
    <property type="evidence" value="ECO:0007669"/>
    <property type="project" value="TreeGrafter"/>
</dbReference>
<dbReference type="EMBL" id="MN740152">
    <property type="protein sequence ID" value="QHT89893.1"/>
    <property type="molecule type" value="Genomic_DNA"/>
</dbReference>
<accession>A0A6C0IEG0</accession>
<sequence>MASILPTADIKSKNRIVRMPKVALIIEKDESCGICTDNFQKKPRKKPVECIFCNYRACVECQETYLLGSVQDAHCMNCKKSWNREFMAGYFTNVFMTETYKKHREDILMARERSMLPQRMVILDRIIRGEKMAEKIKPLQDEIQTLAIELNKKQAILYKKIRNMGLLKGGIEPNSTNTDESKKEANIREFHKACPADDCRGFLSTQYKCGLCSIWVCPDCHEIKGPDREAEHTCKADNVESVKLKKKECRNCPECAAEIYKEIGCDQMWCTKCQTTFDWKTGKKLVNVKVHNPHYYEYLRQTKGSVPRDPDDNPCAAFGGRHEIDPRILLRIGVKVSTPKVVPGIAAPPLVTTIVCSKDIYNNIVKKGLMSVLQMLNHVYDLNQYRYNDDFNDRTNEDVDIRYLRKAIDEKSWKQILQNREKNREKKQNINQILVTLTTIGYDILRASINDYKEQKIAKKPEGEVDAFIMGVWNNLEVLRGIVNKSFEKHAALYKCKAPYVDEKAYSWEYKTSWSY</sequence>
<dbReference type="InterPro" id="IPR051628">
    <property type="entry name" value="LUBAC_E3_Ligases"/>
</dbReference>
<evidence type="ECO:0000313" key="6">
    <source>
        <dbReference type="EMBL" id="QHT89893.1"/>
    </source>
</evidence>
<dbReference type="Gene3D" id="3.30.40.10">
    <property type="entry name" value="Zinc/RING finger domain, C3HC4 (zinc finger)"/>
    <property type="match status" value="1"/>
</dbReference>
<evidence type="ECO:0000256" key="1">
    <source>
        <dbReference type="ARBA" id="ARBA00004906"/>
    </source>
</evidence>
<dbReference type="PANTHER" id="PTHR22770:SF13">
    <property type="entry name" value="RING-TYPE DOMAIN-CONTAINING PROTEIN"/>
    <property type="match status" value="1"/>
</dbReference>
<dbReference type="Gene3D" id="1.20.120.1750">
    <property type="match status" value="1"/>
</dbReference>
<evidence type="ECO:0000256" key="2">
    <source>
        <dbReference type="ARBA" id="ARBA00022723"/>
    </source>
</evidence>
<reference evidence="6" key="1">
    <citation type="journal article" date="2020" name="Nature">
        <title>Giant virus diversity and host interactions through global metagenomics.</title>
        <authorList>
            <person name="Schulz F."/>
            <person name="Roux S."/>
            <person name="Paez-Espino D."/>
            <person name="Jungbluth S."/>
            <person name="Walsh D.A."/>
            <person name="Denef V.J."/>
            <person name="McMahon K.D."/>
            <person name="Konstantinidis K.T."/>
            <person name="Eloe-Fadrosh E.A."/>
            <person name="Kyrpides N.C."/>
            <person name="Woyke T."/>
        </authorList>
    </citation>
    <scope>NUCLEOTIDE SEQUENCE</scope>
    <source>
        <strain evidence="6">GVMAG-M-3300023184-62</strain>
    </source>
</reference>
<dbReference type="InterPro" id="IPR013083">
    <property type="entry name" value="Znf_RING/FYVE/PHD"/>
</dbReference>
<proteinExistence type="predicted"/>
<dbReference type="SUPFAM" id="SSF57850">
    <property type="entry name" value="RING/U-box"/>
    <property type="match status" value="1"/>
</dbReference>